<keyword evidence="1" id="KW-1133">Transmembrane helix</keyword>
<keyword evidence="1" id="KW-0472">Membrane</keyword>
<dbReference type="Pfam" id="PF14023">
    <property type="entry name" value="Bestrophin-like"/>
    <property type="match status" value="1"/>
</dbReference>
<evidence type="ECO:0000256" key="1">
    <source>
        <dbReference type="SAM" id="Phobius"/>
    </source>
</evidence>
<dbReference type="EMBL" id="JACFYJ010000111">
    <property type="protein sequence ID" value="MEI6002428.1"/>
    <property type="molecule type" value="Genomic_DNA"/>
</dbReference>
<comment type="caution">
    <text evidence="2">The sequence shown here is derived from an EMBL/GenBank/DDBJ whole genome shotgun (WGS) entry which is preliminary data.</text>
</comment>
<evidence type="ECO:0008006" key="4">
    <source>
        <dbReference type="Google" id="ProtNLM"/>
    </source>
</evidence>
<dbReference type="Proteomes" id="UP001386437">
    <property type="component" value="Unassembled WGS sequence"/>
</dbReference>
<evidence type="ECO:0000313" key="3">
    <source>
        <dbReference type="Proteomes" id="UP001386437"/>
    </source>
</evidence>
<name>A0ABU8J4F1_9BURK</name>
<accession>A0ABU8J4F1</accession>
<evidence type="ECO:0000313" key="2">
    <source>
        <dbReference type="EMBL" id="MEI6002428.1"/>
    </source>
</evidence>
<dbReference type="InterPro" id="IPR025333">
    <property type="entry name" value="DUF4239"/>
</dbReference>
<feature type="transmembrane region" description="Helical" evidence="1">
    <location>
        <begin position="182"/>
        <end position="201"/>
    </location>
</feature>
<feature type="transmembrane region" description="Helical" evidence="1">
    <location>
        <begin position="12"/>
        <end position="34"/>
    </location>
</feature>
<sequence>MAAFVDHPSILFIVLLLLFIGAVAFGAFILRRALPLPDDERDDFNVVQTSTLTLLALLIGFSLSMAVGRYDARKNLEENEANAIGTEYARADLADAALGAQMKTALVEYTRLRLAHFATRDPQEIAKNERATARLQVELWRMAVQVGKATPTPIAATLVTGMNDVLNSQDYSEAALINRIPVGTWSLMIAIALFGCVVQGYGAKGKLRRGLLITILPMIVALSLALIADIDSPRGGVIHVEPQNLGRLLQSLGT</sequence>
<proteinExistence type="predicted"/>
<organism evidence="2 3">
    <name type="scientific">Paraburkholderia bengalensis</name>
    <dbReference type="NCBI Taxonomy" id="2747562"/>
    <lineage>
        <taxon>Bacteria</taxon>
        <taxon>Pseudomonadati</taxon>
        <taxon>Pseudomonadota</taxon>
        <taxon>Betaproteobacteria</taxon>
        <taxon>Burkholderiales</taxon>
        <taxon>Burkholderiaceae</taxon>
        <taxon>Paraburkholderia</taxon>
    </lineage>
</organism>
<feature type="transmembrane region" description="Helical" evidence="1">
    <location>
        <begin position="46"/>
        <end position="67"/>
    </location>
</feature>
<reference evidence="2 3" key="1">
    <citation type="journal article" date="2022" name="Arch. Microbiol.">
        <title>Paraburkholderia bengalensis sp. nov. isolated from roots of Oryza sativa, IR64.</title>
        <authorList>
            <person name="Nag P."/>
            <person name="Mondal N."/>
            <person name="Sarkar J."/>
            <person name="Das S."/>
        </authorList>
    </citation>
    <scope>NUCLEOTIDE SEQUENCE [LARGE SCALE GENOMIC DNA]</scope>
    <source>
        <strain evidence="2 3">IR64_4_BI</strain>
    </source>
</reference>
<gene>
    <name evidence="2" type="ORF">H3V53_36510</name>
</gene>
<dbReference type="RefSeq" id="WP_336602056.1">
    <property type="nucleotide sequence ID" value="NZ_JACFYJ010000111.1"/>
</dbReference>
<keyword evidence="3" id="KW-1185">Reference proteome</keyword>
<feature type="transmembrane region" description="Helical" evidence="1">
    <location>
        <begin position="207"/>
        <end position="228"/>
    </location>
</feature>
<keyword evidence="1" id="KW-0812">Transmembrane</keyword>
<protein>
    <recommendedName>
        <fullName evidence="4">DUF4239 domain-containing protein</fullName>
    </recommendedName>
</protein>